<evidence type="ECO:0000313" key="1">
    <source>
        <dbReference type="EMBL" id="SHE81024.1"/>
    </source>
</evidence>
<evidence type="ECO:0000313" key="2">
    <source>
        <dbReference type="Proteomes" id="UP000184480"/>
    </source>
</evidence>
<protein>
    <recommendedName>
        <fullName evidence="3">Transposase DDE domain-containing protein</fullName>
    </recommendedName>
</protein>
<organism evidence="1 2">
    <name type="scientific">Dysgonomonas macrotermitis</name>
    <dbReference type="NCBI Taxonomy" id="1346286"/>
    <lineage>
        <taxon>Bacteria</taxon>
        <taxon>Pseudomonadati</taxon>
        <taxon>Bacteroidota</taxon>
        <taxon>Bacteroidia</taxon>
        <taxon>Bacteroidales</taxon>
        <taxon>Dysgonomonadaceae</taxon>
        <taxon>Dysgonomonas</taxon>
    </lineage>
</organism>
<dbReference type="AlphaFoldDB" id="A0A1M4WII5"/>
<reference evidence="2" key="1">
    <citation type="submission" date="2016-11" db="EMBL/GenBank/DDBJ databases">
        <authorList>
            <person name="Varghese N."/>
            <person name="Submissions S."/>
        </authorList>
    </citation>
    <scope>NUCLEOTIDE SEQUENCE [LARGE SCALE GENOMIC DNA]</scope>
    <source>
        <strain evidence="2">DSM 27370</strain>
    </source>
</reference>
<name>A0A1M4WII5_9BACT</name>
<dbReference type="STRING" id="1346286.SAMN05444362_102234"/>
<proteinExistence type="predicted"/>
<evidence type="ECO:0008006" key="3">
    <source>
        <dbReference type="Google" id="ProtNLM"/>
    </source>
</evidence>
<sequence length="98" mass="11669">MNYLNQIRKPRLSDIGLIIIDLVPKCINIDSEYQLFRILPYELSARIERSVYNIRKRKLFYYRGLLRNKLAEHIPSGNYYIVDSMPFEVCKLSRSSPK</sequence>
<accession>A0A1M4WII5</accession>
<keyword evidence="2" id="KW-1185">Reference proteome</keyword>
<dbReference type="EMBL" id="FQUC01000002">
    <property type="protein sequence ID" value="SHE81024.1"/>
    <property type="molecule type" value="Genomic_DNA"/>
</dbReference>
<gene>
    <name evidence="1" type="ORF">SAMN05444362_102234</name>
</gene>
<dbReference type="Proteomes" id="UP000184480">
    <property type="component" value="Unassembled WGS sequence"/>
</dbReference>